<dbReference type="RefSeq" id="WP_099026938.1">
    <property type="nucleotide sequence ID" value="NZ_JANIDW010000003.1"/>
</dbReference>
<keyword evidence="12" id="KW-0966">Cell projection</keyword>
<gene>
    <name evidence="12" type="ORF">NQF64_06645</name>
</gene>
<evidence type="ECO:0000256" key="3">
    <source>
        <dbReference type="ARBA" id="ARBA00008281"/>
    </source>
</evidence>
<comment type="similarity">
    <text evidence="3 10">Belongs to the FliL family.</text>
</comment>
<evidence type="ECO:0000256" key="2">
    <source>
        <dbReference type="ARBA" id="ARBA00004162"/>
    </source>
</evidence>
<dbReference type="Pfam" id="PF03748">
    <property type="entry name" value="FliL"/>
    <property type="match status" value="1"/>
</dbReference>
<evidence type="ECO:0000256" key="7">
    <source>
        <dbReference type="ARBA" id="ARBA00022779"/>
    </source>
</evidence>
<evidence type="ECO:0000256" key="4">
    <source>
        <dbReference type="ARBA" id="ARBA00022475"/>
    </source>
</evidence>
<name>A0ABT3W7Y9_9PROT</name>
<sequence>MSDETEAPVAAETETDGPAAEEQKGTSKKKLILLAGVPLLLIAGGVGAWQAHLLPFGKGGEKAAAHGKAEAKGEGAAPANRILLAVPPATANLDNGAGRTVYVKMTASIEFEGAESEAALKARLPEIEDIFQTYLHESRPQDLHGSGFYRLRESLLRRLRVAFAPVNVSNIYITELLTQ</sequence>
<comment type="subcellular location">
    <subcellularLocation>
        <location evidence="10">Cell inner membrane</location>
    </subcellularLocation>
    <subcellularLocation>
        <location evidence="2">Cell membrane</location>
        <topology evidence="2">Single-pass membrane protein</topology>
    </subcellularLocation>
</comment>
<dbReference type="PANTHER" id="PTHR35091:SF2">
    <property type="entry name" value="FLAGELLAR PROTEIN FLIL"/>
    <property type="match status" value="1"/>
</dbReference>
<keyword evidence="12" id="KW-0282">Flagellum</keyword>
<evidence type="ECO:0000313" key="13">
    <source>
        <dbReference type="Proteomes" id="UP001165648"/>
    </source>
</evidence>
<comment type="function">
    <text evidence="1 10">Controls the rotational direction of flagella during chemotaxis.</text>
</comment>
<dbReference type="EMBL" id="JANIDW010000003">
    <property type="protein sequence ID" value="MCX5614918.1"/>
    <property type="molecule type" value="Genomic_DNA"/>
</dbReference>
<keyword evidence="8 10" id="KW-1133">Transmembrane helix</keyword>
<evidence type="ECO:0000256" key="6">
    <source>
        <dbReference type="ARBA" id="ARBA00022692"/>
    </source>
</evidence>
<comment type="caution">
    <text evidence="12">The sequence shown here is derived from an EMBL/GenBank/DDBJ whole genome shotgun (WGS) entry which is preliminary data.</text>
</comment>
<dbReference type="PANTHER" id="PTHR35091">
    <property type="entry name" value="FLAGELLAR PROTEIN FLIL"/>
    <property type="match status" value="1"/>
</dbReference>
<organism evidence="12 13">
    <name type="scientific">Bombella saccharophila</name>
    <dbReference type="NCBI Taxonomy" id="2967338"/>
    <lineage>
        <taxon>Bacteria</taxon>
        <taxon>Pseudomonadati</taxon>
        <taxon>Pseudomonadota</taxon>
        <taxon>Alphaproteobacteria</taxon>
        <taxon>Acetobacterales</taxon>
        <taxon>Acetobacteraceae</taxon>
        <taxon>Bombella</taxon>
    </lineage>
</organism>
<protein>
    <recommendedName>
        <fullName evidence="10">Flagellar protein FliL</fullName>
    </recommendedName>
</protein>
<reference evidence="12 13" key="1">
    <citation type="submission" date="2022-07" db="EMBL/GenBank/DDBJ databases">
        <title>Bombella genomes.</title>
        <authorList>
            <person name="Harer L."/>
            <person name="Styblova S."/>
            <person name="Ehrmann M."/>
        </authorList>
    </citation>
    <scope>NUCLEOTIDE SEQUENCE [LARGE SCALE GENOMIC DNA]</scope>
    <source>
        <strain evidence="12 13">TMW 2.2558</strain>
    </source>
</reference>
<dbReference type="InterPro" id="IPR005503">
    <property type="entry name" value="FliL"/>
</dbReference>
<evidence type="ECO:0000256" key="8">
    <source>
        <dbReference type="ARBA" id="ARBA00022989"/>
    </source>
</evidence>
<keyword evidence="6 10" id="KW-0812">Transmembrane</keyword>
<keyword evidence="13" id="KW-1185">Reference proteome</keyword>
<feature type="transmembrane region" description="Helical" evidence="10">
    <location>
        <begin position="31"/>
        <end position="49"/>
    </location>
</feature>
<feature type="region of interest" description="Disordered" evidence="11">
    <location>
        <begin position="1"/>
        <end position="25"/>
    </location>
</feature>
<keyword evidence="12" id="KW-0969">Cilium</keyword>
<accession>A0ABT3W7Y9</accession>
<evidence type="ECO:0000313" key="12">
    <source>
        <dbReference type="EMBL" id="MCX5614918.1"/>
    </source>
</evidence>
<evidence type="ECO:0000256" key="9">
    <source>
        <dbReference type="ARBA" id="ARBA00023136"/>
    </source>
</evidence>
<keyword evidence="5 10" id="KW-0145">Chemotaxis</keyword>
<keyword evidence="7 10" id="KW-0283">Flagellar rotation</keyword>
<evidence type="ECO:0000256" key="10">
    <source>
        <dbReference type="RuleBase" id="RU364125"/>
    </source>
</evidence>
<keyword evidence="9 10" id="KW-0472">Membrane</keyword>
<dbReference type="Proteomes" id="UP001165648">
    <property type="component" value="Unassembled WGS sequence"/>
</dbReference>
<evidence type="ECO:0000256" key="1">
    <source>
        <dbReference type="ARBA" id="ARBA00002254"/>
    </source>
</evidence>
<keyword evidence="4" id="KW-1003">Cell membrane</keyword>
<evidence type="ECO:0000256" key="5">
    <source>
        <dbReference type="ARBA" id="ARBA00022500"/>
    </source>
</evidence>
<proteinExistence type="inferred from homology"/>
<evidence type="ECO:0000256" key="11">
    <source>
        <dbReference type="SAM" id="MobiDB-lite"/>
    </source>
</evidence>
<keyword evidence="10" id="KW-0997">Cell inner membrane</keyword>